<name>A0ACC8S3E7_9ENTR</name>
<keyword evidence="2" id="KW-1185">Reference proteome</keyword>
<protein>
    <submittedName>
        <fullName evidence="1">Type IV secretion protein Rhs</fullName>
    </submittedName>
</protein>
<comment type="caution">
    <text evidence="1">The sequence shown here is derived from an EMBL/GenBank/DDBJ whole genome shotgun (WGS) entry which is preliminary data.</text>
</comment>
<accession>A0ACC8S3E7</accession>
<reference evidence="1" key="1">
    <citation type="submission" date="2016-10" db="EMBL/GenBank/DDBJ databases">
        <authorList>
            <person name="Wang S."/>
            <person name="Zhu B."/>
        </authorList>
    </citation>
    <scope>NUCLEOTIDE SEQUENCE</scope>
    <source>
        <strain evidence="1">JCM 8580</strain>
    </source>
</reference>
<dbReference type="Proteomes" id="UP000187000">
    <property type="component" value="Unassembled WGS sequence"/>
</dbReference>
<sequence>MTIKFQPLKFSPVAFPHIKRNGLRVMRAGEIHLAQQLYGRSIHYEKVWIHHGSFLPFDMQENHTAMTPAGEIWFEVSLYVDDFSQDTVYLQHIFMHELMHVWQKERGMNVIMRGLISGVTDYHYKLDKYRLSDYSMEQQASIVSDYWLLKYYGFSRDSAHNLLDYNPKIPACKLLSEYERIMGRFPN</sequence>
<proteinExistence type="predicted"/>
<evidence type="ECO:0000313" key="2">
    <source>
        <dbReference type="Proteomes" id="UP000187000"/>
    </source>
</evidence>
<organism evidence="1 2">
    <name type="scientific">Enterobacter kobei</name>
    <dbReference type="NCBI Taxonomy" id="208224"/>
    <lineage>
        <taxon>Bacteria</taxon>
        <taxon>Pseudomonadati</taxon>
        <taxon>Pseudomonadota</taxon>
        <taxon>Gammaproteobacteria</taxon>
        <taxon>Enterobacterales</taxon>
        <taxon>Enterobacteriaceae</taxon>
        <taxon>Enterobacter</taxon>
        <taxon>Enterobacter cloacae complex</taxon>
    </lineage>
</organism>
<dbReference type="EMBL" id="MKXD01000003">
    <property type="protein sequence ID" value="OLR18032.1"/>
    <property type="molecule type" value="Genomic_DNA"/>
</dbReference>
<gene>
    <name evidence="1" type="ORF">BH713_16130</name>
</gene>
<evidence type="ECO:0000313" key="1">
    <source>
        <dbReference type="EMBL" id="OLR18032.1"/>
    </source>
</evidence>